<evidence type="ECO:0000313" key="1">
    <source>
        <dbReference type="EMBL" id="MFC5849303.1"/>
    </source>
</evidence>
<dbReference type="RefSeq" id="WP_014682973.1">
    <property type="nucleotide sequence ID" value="NZ_JBHSOH010000017.1"/>
</dbReference>
<sequence>MNTLPQASRPPLPIQVLTPRQRESTAKLEYTAHPGSLLGGAFACAPRQGCQLIPRAQLAETHLAYLRAGYKDQTSPLRQELDRLAHTYRYGHNSLAIYAHEEIVAQNVIHAIQGIAAKLPAREDA</sequence>
<accession>A0ABW1DMU9</accession>
<comment type="caution">
    <text evidence="1">The sequence shown here is derived from an EMBL/GenBank/DDBJ whole genome shotgun (WGS) entry which is preliminary data.</text>
</comment>
<dbReference type="Proteomes" id="UP001595979">
    <property type="component" value="Unassembled WGS sequence"/>
</dbReference>
<proteinExistence type="predicted"/>
<gene>
    <name evidence="1" type="ORF">ACFPQ6_13400</name>
</gene>
<evidence type="ECO:0000313" key="2">
    <source>
        <dbReference type="Proteomes" id="UP001595979"/>
    </source>
</evidence>
<reference evidence="2" key="1">
    <citation type="journal article" date="2019" name="Int. J. Syst. Evol. Microbiol.">
        <title>The Global Catalogue of Microorganisms (GCM) 10K type strain sequencing project: providing services to taxonomists for standard genome sequencing and annotation.</title>
        <authorList>
            <consortium name="The Broad Institute Genomics Platform"/>
            <consortium name="The Broad Institute Genome Sequencing Center for Infectious Disease"/>
            <person name="Wu L."/>
            <person name="Ma J."/>
        </authorList>
    </citation>
    <scope>NUCLEOTIDE SEQUENCE [LARGE SCALE GENOMIC DNA]</scope>
    <source>
        <strain evidence="2">CGMCC 1.15053</strain>
    </source>
</reference>
<organism evidence="1 2">
    <name type="scientific">Deinococcus petrolearius</name>
    <dbReference type="NCBI Taxonomy" id="1751295"/>
    <lineage>
        <taxon>Bacteria</taxon>
        <taxon>Thermotogati</taxon>
        <taxon>Deinococcota</taxon>
        <taxon>Deinococci</taxon>
        <taxon>Deinococcales</taxon>
        <taxon>Deinococcaceae</taxon>
        <taxon>Deinococcus</taxon>
    </lineage>
</organism>
<keyword evidence="2" id="KW-1185">Reference proteome</keyword>
<protein>
    <recommendedName>
        <fullName evidence="3">HEPN domain-containing protein</fullName>
    </recommendedName>
</protein>
<dbReference type="EMBL" id="JBHSOH010000017">
    <property type="protein sequence ID" value="MFC5849303.1"/>
    <property type="molecule type" value="Genomic_DNA"/>
</dbReference>
<evidence type="ECO:0008006" key="3">
    <source>
        <dbReference type="Google" id="ProtNLM"/>
    </source>
</evidence>
<name>A0ABW1DMU9_9DEIO</name>